<dbReference type="InterPro" id="IPR027843">
    <property type="entry name" value="DUF4440"/>
</dbReference>
<dbReference type="SUPFAM" id="SSF54427">
    <property type="entry name" value="NTF2-like"/>
    <property type="match status" value="1"/>
</dbReference>
<evidence type="ECO:0000313" key="3">
    <source>
        <dbReference type="EMBL" id="VVD30247.1"/>
    </source>
</evidence>
<dbReference type="Proteomes" id="UP000325811">
    <property type="component" value="Chromosome I"/>
</dbReference>
<name>A0A5Q4Z898_9BURK</name>
<evidence type="ECO:0000313" key="4">
    <source>
        <dbReference type="Proteomes" id="UP000325811"/>
    </source>
</evidence>
<reference evidence="3 4" key="1">
    <citation type="submission" date="2019-08" db="EMBL/GenBank/DDBJ databases">
        <authorList>
            <person name="Herpell B J."/>
        </authorList>
    </citation>
    <scope>NUCLEOTIDE SEQUENCE [LARGE SCALE GENOMIC DNA]</scope>
    <source>
        <strain evidence="4">Msb3</strain>
    </source>
</reference>
<dbReference type="Pfam" id="PF14534">
    <property type="entry name" value="DUF4440"/>
    <property type="match status" value="1"/>
</dbReference>
<keyword evidence="1" id="KW-0732">Signal</keyword>
<dbReference type="RefSeq" id="WP_007180401.1">
    <property type="nucleotide sequence ID" value="NZ_LR699553.1"/>
</dbReference>
<gene>
    <name evidence="3" type="ORF">PDMSB3_3791</name>
</gene>
<feature type="chain" id="PRO_5025053813" description="DUF4440 domain-containing protein" evidence="1">
    <location>
        <begin position="32"/>
        <end position="149"/>
    </location>
</feature>
<sequence>MKIIDANDMKSVFRPAFGALLLCLTATPAFAADPDDATLKTLEHAWITATTHTDRVALDKLLDDSFVETAPNGMRRSKSDLLLASPPPPGSTQTLIDMDVRVNGDTAIVTGTNQFKRDATAQPVNYSFTDVFVRKPEGWRVMSAQMVRR</sequence>
<accession>A0A5Q4Z898</accession>
<dbReference type="InterPro" id="IPR032710">
    <property type="entry name" value="NTF2-like_dom_sf"/>
</dbReference>
<keyword evidence="4" id="KW-1185">Reference proteome</keyword>
<evidence type="ECO:0000256" key="1">
    <source>
        <dbReference type="SAM" id="SignalP"/>
    </source>
</evidence>
<feature type="domain" description="DUF4440" evidence="2">
    <location>
        <begin position="40"/>
        <end position="141"/>
    </location>
</feature>
<proteinExistence type="predicted"/>
<organism evidence="3 4">
    <name type="scientific">Paraburkholderia dioscoreae</name>
    <dbReference type="NCBI Taxonomy" id="2604047"/>
    <lineage>
        <taxon>Bacteria</taxon>
        <taxon>Pseudomonadati</taxon>
        <taxon>Pseudomonadota</taxon>
        <taxon>Betaproteobacteria</taxon>
        <taxon>Burkholderiales</taxon>
        <taxon>Burkholderiaceae</taxon>
        <taxon>Paraburkholderia</taxon>
    </lineage>
</organism>
<dbReference type="EMBL" id="LR699553">
    <property type="protein sequence ID" value="VVD30247.1"/>
    <property type="molecule type" value="Genomic_DNA"/>
</dbReference>
<dbReference type="AlphaFoldDB" id="A0A5Q4Z898"/>
<dbReference type="KEGG" id="pdio:PDMSB3_3791"/>
<evidence type="ECO:0000259" key="2">
    <source>
        <dbReference type="Pfam" id="PF14534"/>
    </source>
</evidence>
<feature type="signal peptide" evidence="1">
    <location>
        <begin position="1"/>
        <end position="31"/>
    </location>
</feature>
<protein>
    <recommendedName>
        <fullName evidence="2">DUF4440 domain-containing protein</fullName>
    </recommendedName>
</protein>
<dbReference type="Gene3D" id="3.10.450.50">
    <property type="match status" value="1"/>
</dbReference>